<reference evidence="5" key="3">
    <citation type="submission" date="2016-03" db="UniProtKB">
        <authorList>
            <consortium name="EnsemblProtists"/>
        </authorList>
    </citation>
    <scope>IDENTIFICATION</scope>
</reference>
<feature type="compositionally biased region" description="Low complexity" evidence="2">
    <location>
        <begin position="922"/>
        <end position="933"/>
    </location>
</feature>
<feature type="compositionally biased region" description="Basic and acidic residues" evidence="2">
    <location>
        <begin position="959"/>
        <end position="969"/>
    </location>
</feature>
<dbReference type="EMBL" id="JH992988">
    <property type="protein sequence ID" value="EKX47918.1"/>
    <property type="molecule type" value="Genomic_DNA"/>
</dbReference>
<evidence type="ECO:0008006" key="7">
    <source>
        <dbReference type="Google" id="ProtNLM"/>
    </source>
</evidence>
<evidence type="ECO:0000313" key="4">
    <source>
        <dbReference type="EMBL" id="EKX47918.1"/>
    </source>
</evidence>
<feature type="chain" id="PRO_5008771351" description="Peptidase S9 prolyl oligopeptidase catalytic domain-containing protein" evidence="3">
    <location>
        <begin position="23"/>
        <end position="1034"/>
    </location>
</feature>
<accession>L1JHC6</accession>
<feature type="signal peptide" evidence="3">
    <location>
        <begin position="1"/>
        <end position="22"/>
    </location>
</feature>
<feature type="region of interest" description="Disordered" evidence="2">
    <location>
        <begin position="922"/>
        <end position="945"/>
    </location>
</feature>
<dbReference type="HOGENOM" id="CLU_008039_0_0_1"/>
<dbReference type="SUPFAM" id="SSF53474">
    <property type="entry name" value="alpha/beta-Hydrolases"/>
    <property type="match status" value="1"/>
</dbReference>
<dbReference type="eggNOG" id="ENOG502QS8J">
    <property type="taxonomic scope" value="Eukaryota"/>
</dbReference>
<dbReference type="AlphaFoldDB" id="L1JHC6"/>
<dbReference type="Gene3D" id="3.40.50.1820">
    <property type="entry name" value="alpha/beta hydrolase"/>
    <property type="match status" value="1"/>
</dbReference>
<dbReference type="OrthoDB" id="449091at2759"/>
<protein>
    <recommendedName>
        <fullName evidence="7">Peptidase S9 prolyl oligopeptidase catalytic domain-containing protein</fullName>
    </recommendedName>
</protein>
<dbReference type="PANTHER" id="PTHR43037">
    <property type="entry name" value="UNNAMED PRODUCT-RELATED"/>
    <property type="match status" value="1"/>
</dbReference>
<evidence type="ECO:0000313" key="6">
    <source>
        <dbReference type="Proteomes" id="UP000011087"/>
    </source>
</evidence>
<dbReference type="PaxDb" id="55529-EKX47918"/>
<evidence type="ECO:0000256" key="3">
    <source>
        <dbReference type="SAM" id="SignalP"/>
    </source>
</evidence>
<evidence type="ECO:0000256" key="2">
    <source>
        <dbReference type="SAM" id="MobiDB-lite"/>
    </source>
</evidence>
<dbReference type="EnsemblProtists" id="EKX47918">
    <property type="protein sequence ID" value="EKX47918"/>
    <property type="gene ID" value="GUITHDRAFT_137279"/>
</dbReference>
<evidence type="ECO:0000256" key="1">
    <source>
        <dbReference type="ARBA" id="ARBA00022729"/>
    </source>
</evidence>
<sequence>MAMAQGVLMALLMASLVGASWASKEAEGTSTSRESFVHARQWDWLGPFPMGEHEQAVDVFCPALWGDGASDRLPSRNKSKYISEYVPGGYVSWQQHMADSSGVLNIQYQGLGRNPFFGWAIGEMNVQHDTCLILQVVGTVWSAYVDGASLLYLSKGSHKLFVKVKSTTASASFQFRSSPCGEPHGKLEVIKLLPGDWRVGHGKWSQGPPAYDLPDVVGNALFTDMVHVRVANVGQGWLRDVRMRVLATDLIAASQSEQTVSLAPNQRSVLFAPLALHPTNVSSVPQAACPLQVNLRIEHSGGREGWTDTSLRLRCRARDESFIFTFIDFDGFPKSPCVASTKKDDTEVSEDDGCPVLLSMHGMDVTAQRQADAYRSKESLWVLAPHGRSTHSFFWQGPGHWNAEGALRALVIYSSMSNKTFKASSSRVIFTGHSNGGYGALMLAAQNPSRAIGLAPLAGMPSLGSSGREGTFASFPIADPNLDRILSLSSAQYQVELLAESQSRKSLFASFVNYLASLTGGGTQSLRWMEESSTTLRCDGKRMTCSVKLTDCRRDFWSLCVRKTERMTCYDLSTCRSISGVFPLQALTIGQAISITVTKTAETIDITTNNLRRLKGSFLKSFQVDPIGSRTRINIDGTVFSTQAAALSYCRDSSADRSNPSRWFACYSAQEQGDSCSCCSERGQRPRESLGPMRNIFKRPLACIFSGGASASERDVQFEVCQMLSQNWFESGAGIASHPVLGASTSMQMMSDIEFQQLRTHPSAKDFNLIVLGSPGQNLLSRELEALVPVNISKSSGSLAFQLGSCNFSGGGHGLTTLGPWGSACSEGLFVLVMGQDLPSFHRAAHVLTDSLFETNHWNAHRQHRHGDYAIVGPRFGSHGVQGIVAAGFYGNQYRQPLGPLWAFGSCSACKAWGTVGSVGSVRSGGTRGTRGSATTETNMRSRRGVPEVQGVLGVPPAEKVKKPGERSLRSLPSSRSLRPDVSRQSSWSRAQGDLDLSMLMSSKVTLKRLDFLGHVLNYAYERQHVFHSDSCIV</sequence>
<reference evidence="4 6" key="1">
    <citation type="journal article" date="2012" name="Nature">
        <title>Algal genomes reveal evolutionary mosaicism and the fate of nucleomorphs.</title>
        <authorList>
            <consortium name="DOE Joint Genome Institute"/>
            <person name="Curtis B.A."/>
            <person name="Tanifuji G."/>
            <person name="Burki F."/>
            <person name="Gruber A."/>
            <person name="Irimia M."/>
            <person name="Maruyama S."/>
            <person name="Arias M.C."/>
            <person name="Ball S.G."/>
            <person name="Gile G.H."/>
            <person name="Hirakawa Y."/>
            <person name="Hopkins J.F."/>
            <person name="Kuo A."/>
            <person name="Rensing S.A."/>
            <person name="Schmutz J."/>
            <person name="Symeonidi A."/>
            <person name="Elias M."/>
            <person name="Eveleigh R.J."/>
            <person name="Herman E.K."/>
            <person name="Klute M.J."/>
            <person name="Nakayama T."/>
            <person name="Obornik M."/>
            <person name="Reyes-Prieto A."/>
            <person name="Armbrust E.V."/>
            <person name="Aves S.J."/>
            <person name="Beiko R.G."/>
            <person name="Coutinho P."/>
            <person name="Dacks J.B."/>
            <person name="Durnford D.G."/>
            <person name="Fast N.M."/>
            <person name="Green B.R."/>
            <person name="Grisdale C.J."/>
            <person name="Hempel F."/>
            <person name="Henrissat B."/>
            <person name="Hoppner M.P."/>
            <person name="Ishida K."/>
            <person name="Kim E."/>
            <person name="Koreny L."/>
            <person name="Kroth P.G."/>
            <person name="Liu Y."/>
            <person name="Malik S.B."/>
            <person name="Maier U.G."/>
            <person name="McRose D."/>
            <person name="Mock T."/>
            <person name="Neilson J.A."/>
            <person name="Onodera N.T."/>
            <person name="Poole A.M."/>
            <person name="Pritham E.J."/>
            <person name="Richards T.A."/>
            <person name="Rocap G."/>
            <person name="Roy S.W."/>
            <person name="Sarai C."/>
            <person name="Schaack S."/>
            <person name="Shirato S."/>
            <person name="Slamovits C.H."/>
            <person name="Spencer D.F."/>
            <person name="Suzuki S."/>
            <person name="Worden A.Z."/>
            <person name="Zauner S."/>
            <person name="Barry K."/>
            <person name="Bell C."/>
            <person name="Bharti A.K."/>
            <person name="Crow J.A."/>
            <person name="Grimwood J."/>
            <person name="Kramer R."/>
            <person name="Lindquist E."/>
            <person name="Lucas S."/>
            <person name="Salamov A."/>
            <person name="McFadden G.I."/>
            <person name="Lane C.E."/>
            <person name="Keeling P.J."/>
            <person name="Gray M.W."/>
            <person name="Grigoriev I.V."/>
            <person name="Archibald J.M."/>
        </authorList>
    </citation>
    <scope>NUCLEOTIDE SEQUENCE</scope>
    <source>
        <strain evidence="4 6">CCMP2712</strain>
    </source>
</reference>
<dbReference type="InterPro" id="IPR050955">
    <property type="entry name" value="Plant_Biomass_Hydrol_Est"/>
</dbReference>
<organism evidence="4">
    <name type="scientific">Guillardia theta (strain CCMP2712)</name>
    <name type="common">Cryptophyte</name>
    <dbReference type="NCBI Taxonomy" id="905079"/>
    <lineage>
        <taxon>Eukaryota</taxon>
        <taxon>Cryptophyceae</taxon>
        <taxon>Pyrenomonadales</taxon>
        <taxon>Geminigeraceae</taxon>
        <taxon>Guillardia</taxon>
    </lineage>
</organism>
<dbReference type="InterPro" id="IPR029058">
    <property type="entry name" value="AB_hydrolase_fold"/>
</dbReference>
<evidence type="ECO:0000313" key="5">
    <source>
        <dbReference type="EnsemblProtists" id="EKX47918"/>
    </source>
</evidence>
<keyword evidence="1 3" id="KW-0732">Signal</keyword>
<keyword evidence="6" id="KW-1185">Reference proteome</keyword>
<dbReference type="GeneID" id="17304494"/>
<dbReference type="PANTHER" id="PTHR43037:SF4">
    <property type="entry name" value="PEPTIDASE S9 PROLYL OLIGOPEPTIDASE CATALYTIC DOMAIN-CONTAINING PROTEIN"/>
    <property type="match status" value="1"/>
</dbReference>
<reference evidence="6" key="2">
    <citation type="submission" date="2012-11" db="EMBL/GenBank/DDBJ databases">
        <authorList>
            <person name="Kuo A."/>
            <person name="Curtis B.A."/>
            <person name="Tanifuji G."/>
            <person name="Burki F."/>
            <person name="Gruber A."/>
            <person name="Irimia M."/>
            <person name="Maruyama S."/>
            <person name="Arias M.C."/>
            <person name="Ball S.G."/>
            <person name="Gile G.H."/>
            <person name="Hirakawa Y."/>
            <person name="Hopkins J.F."/>
            <person name="Rensing S.A."/>
            <person name="Schmutz J."/>
            <person name="Symeonidi A."/>
            <person name="Elias M."/>
            <person name="Eveleigh R.J."/>
            <person name="Herman E.K."/>
            <person name="Klute M.J."/>
            <person name="Nakayama T."/>
            <person name="Obornik M."/>
            <person name="Reyes-Prieto A."/>
            <person name="Armbrust E.V."/>
            <person name="Aves S.J."/>
            <person name="Beiko R.G."/>
            <person name="Coutinho P."/>
            <person name="Dacks J.B."/>
            <person name="Durnford D.G."/>
            <person name="Fast N.M."/>
            <person name="Green B.R."/>
            <person name="Grisdale C."/>
            <person name="Hempe F."/>
            <person name="Henrissat B."/>
            <person name="Hoppner M.P."/>
            <person name="Ishida K.-I."/>
            <person name="Kim E."/>
            <person name="Koreny L."/>
            <person name="Kroth P.G."/>
            <person name="Liu Y."/>
            <person name="Malik S.-B."/>
            <person name="Maier U.G."/>
            <person name="McRose D."/>
            <person name="Mock T."/>
            <person name="Neilson J.A."/>
            <person name="Onodera N.T."/>
            <person name="Poole A.M."/>
            <person name="Pritham E.J."/>
            <person name="Richards T.A."/>
            <person name="Rocap G."/>
            <person name="Roy S.W."/>
            <person name="Sarai C."/>
            <person name="Schaack S."/>
            <person name="Shirato S."/>
            <person name="Slamovits C.H."/>
            <person name="Spencer D.F."/>
            <person name="Suzuki S."/>
            <person name="Worden A.Z."/>
            <person name="Zauner S."/>
            <person name="Barry K."/>
            <person name="Bell C."/>
            <person name="Bharti A.K."/>
            <person name="Crow J.A."/>
            <person name="Grimwood J."/>
            <person name="Kramer R."/>
            <person name="Lindquist E."/>
            <person name="Lucas S."/>
            <person name="Salamov A."/>
            <person name="McFadden G.I."/>
            <person name="Lane C.E."/>
            <person name="Keeling P.J."/>
            <person name="Gray M.W."/>
            <person name="Grigoriev I.V."/>
            <person name="Archibald J.M."/>
        </authorList>
    </citation>
    <scope>NUCLEOTIDE SEQUENCE</scope>
    <source>
        <strain evidence="6">CCMP2712</strain>
    </source>
</reference>
<feature type="region of interest" description="Disordered" evidence="2">
    <location>
        <begin position="958"/>
        <end position="985"/>
    </location>
</feature>
<dbReference type="STRING" id="905079.L1JHC6"/>
<gene>
    <name evidence="4" type="ORF">GUITHDRAFT_137279</name>
</gene>
<dbReference type="RefSeq" id="XP_005834898.1">
    <property type="nucleotide sequence ID" value="XM_005834841.1"/>
</dbReference>
<name>L1JHC6_GUITC</name>
<dbReference type="KEGG" id="gtt:GUITHDRAFT_137279"/>
<dbReference type="Proteomes" id="UP000011087">
    <property type="component" value="Unassembled WGS sequence"/>
</dbReference>
<proteinExistence type="predicted"/>